<dbReference type="PANTHER" id="PTHR36842:SF1">
    <property type="entry name" value="PROTEIN TOLB"/>
    <property type="match status" value="1"/>
</dbReference>
<dbReference type="SUPFAM" id="SSF69304">
    <property type="entry name" value="Tricorn protease N-terminal domain"/>
    <property type="match status" value="1"/>
</dbReference>
<name>A0A7U4M0E4_9BACT</name>
<evidence type="ECO:0000313" key="1">
    <source>
        <dbReference type="EMBL" id="AKF24515.1"/>
    </source>
</evidence>
<proteinExistence type="predicted"/>
<dbReference type="AlphaFoldDB" id="A0A7U4M0E4"/>
<organism evidence="1 2">
    <name type="scientific">Sulfurovum lithotrophicum</name>
    <dbReference type="NCBI Taxonomy" id="206403"/>
    <lineage>
        <taxon>Bacteria</taxon>
        <taxon>Pseudomonadati</taxon>
        <taxon>Campylobacterota</taxon>
        <taxon>Epsilonproteobacteria</taxon>
        <taxon>Campylobacterales</taxon>
        <taxon>Sulfurovaceae</taxon>
        <taxon>Sulfurovum</taxon>
    </lineage>
</organism>
<accession>A0A7U4M0E4</accession>
<protein>
    <submittedName>
        <fullName evidence="1">Translocation protein TolB</fullName>
    </submittedName>
</protein>
<dbReference type="OrthoDB" id="9815657at2"/>
<reference evidence="2" key="2">
    <citation type="journal article" date="2017" name="Stand. Genomic Sci.">
        <title>Complete genome sequence of the sulfur-oxidizing chemolithoautotrophic Sulfurovum lithotrophicum 42BKTT.</title>
        <authorList>
            <person name="Jeon W."/>
            <person name="Priscilla L."/>
            <person name="Park G."/>
            <person name="Lee H."/>
            <person name="Lee N."/>
            <person name="Lee D."/>
            <person name="Kwon H."/>
            <person name="Ahn I."/>
            <person name="Lee C."/>
            <person name="Lee H."/>
            <person name="Ahn J."/>
        </authorList>
    </citation>
    <scope>NUCLEOTIDE SEQUENCE [LARGE SCALE GENOMIC DNA]</scope>
    <source>
        <strain evidence="2">ATCC BAA-797 / 42BKT</strain>
    </source>
</reference>
<dbReference type="NCBIfam" id="NF003124">
    <property type="entry name" value="PRK04043.1"/>
    <property type="match status" value="1"/>
</dbReference>
<dbReference type="RefSeq" id="WP_046550608.1">
    <property type="nucleotide sequence ID" value="NZ_CP011308.1"/>
</dbReference>
<evidence type="ECO:0000313" key="2">
    <source>
        <dbReference type="Proteomes" id="UP000034444"/>
    </source>
</evidence>
<gene>
    <name evidence="1" type="ORF">YH65_03260</name>
</gene>
<dbReference type="EMBL" id="CP011308">
    <property type="protein sequence ID" value="AKF24515.1"/>
    <property type="molecule type" value="Genomic_DNA"/>
</dbReference>
<dbReference type="PANTHER" id="PTHR36842">
    <property type="entry name" value="PROTEIN TOLB HOMOLOG"/>
    <property type="match status" value="1"/>
</dbReference>
<dbReference type="KEGG" id="slh:YH65_03260"/>
<dbReference type="InterPro" id="IPR011042">
    <property type="entry name" value="6-blade_b-propeller_TolB-like"/>
</dbReference>
<sequence>MRYLLILLFSLHLFAVDASMKIEKDVEHRSRIALVDGSSVSNGKLFKILLSDFKISGHFLADSRPRKGDFASGFISPELKSKEYIVKYRFTQPAGVKLEVRLLKASDGSQLFEKSYAIHNSRKMPFLVHKAVYDINRVLKYPDIGWINRYVVFARYTAPKRSEILLADYTFTYQKVIIRGGLNLFPKWADSTQKSFYYTSYAGLVPILNKINIYNGSKSKIASSEGMIVCSDVSPDGGKVLLTMSPEGQPDIYEMSLFTGFKTKVTKFNGIDVSGKYLGNGSQIVFVSNRLGYANIFKKSISSAAVQQVVFHGRNNNAVDAHGSKIVYSSRESSNAFGGNRFNLYLTSANGGSSRPLTTTGSNQFPRFSTDGSVVLYIKQQGSSSSIGYINLESAQSLLFPLGGRKIQSIDW</sequence>
<dbReference type="Gene3D" id="2.120.10.30">
    <property type="entry name" value="TolB, C-terminal domain"/>
    <property type="match status" value="1"/>
</dbReference>
<reference evidence="1 2" key="1">
    <citation type="submission" date="2015-04" db="EMBL/GenBank/DDBJ databases">
        <title>Complete genome sequence of Sulfurovum lithotrophicum ATCC BAA-797T.</title>
        <authorList>
            <person name="Ahn J."/>
            <person name="Park G."/>
            <person name="Jeon W."/>
            <person name="Jang Y."/>
            <person name="Jang M."/>
            <person name="Lee H."/>
            <person name="Lee H."/>
        </authorList>
    </citation>
    <scope>NUCLEOTIDE SEQUENCE [LARGE SCALE GENOMIC DNA]</scope>
    <source>
        <strain evidence="2">ATCC BAA-797 / 42BKT</strain>
    </source>
</reference>
<dbReference type="Proteomes" id="UP000034444">
    <property type="component" value="Chromosome"/>
</dbReference>
<keyword evidence="2" id="KW-1185">Reference proteome</keyword>